<dbReference type="GO" id="GO:1990879">
    <property type="term" value="C:CST complex"/>
    <property type="evidence" value="ECO:0007669"/>
    <property type="project" value="InterPro"/>
</dbReference>
<organism evidence="1 2">
    <name type="scientific">Coemansia interrupta</name>
    <dbReference type="NCBI Taxonomy" id="1126814"/>
    <lineage>
        <taxon>Eukaryota</taxon>
        <taxon>Fungi</taxon>
        <taxon>Fungi incertae sedis</taxon>
        <taxon>Zoopagomycota</taxon>
        <taxon>Kickxellomycotina</taxon>
        <taxon>Kickxellomycetes</taxon>
        <taxon>Kickxellales</taxon>
        <taxon>Kickxellaceae</taxon>
        <taxon>Coemansia</taxon>
    </lineage>
</organism>
<dbReference type="GO" id="GO:0003697">
    <property type="term" value="F:single-stranded DNA binding"/>
    <property type="evidence" value="ECO:0007669"/>
    <property type="project" value="InterPro"/>
</dbReference>
<dbReference type="InterPro" id="IPR029146">
    <property type="entry name" value="Ten1_animal_plant"/>
</dbReference>
<dbReference type="OrthoDB" id="342190at2759"/>
<protein>
    <submittedName>
        <fullName evidence="1">Uncharacterized protein</fullName>
    </submittedName>
</protein>
<dbReference type="Proteomes" id="UP001140172">
    <property type="component" value="Unassembled WGS sequence"/>
</dbReference>
<evidence type="ECO:0000313" key="1">
    <source>
        <dbReference type="EMBL" id="KAJ2787402.1"/>
    </source>
</evidence>
<keyword evidence="2" id="KW-1185">Reference proteome</keyword>
<dbReference type="Gene3D" id="2.40.50.140">
    <property type="entry name" value="Nucleic acid-binding proteins"/>
    <property type="match status" value="1"/>
</dbReference>
<accession>A0A9W8LN73</accession>
<proteinExistence type="predicted"/>
<gene>
    <name evidence="1" type="ORF">GGI15_000767</name>
</gene>
<dbReference type="AlphaFoldDB" id="A0A9W8LN73"/>
<comment type="caution">
    <text evidence="1">The sequence shown here is derived from an EMBL/GenBank/DDBJ whole genome shotgun (WGS) entry which is preliminary data.</text>
</comment>
<evidence type="ECO:0000313" key="2">
    <source>
        <dbReference type="Proteomes" id="UP001140172"/>
    </source>
</evidence>
<dbReference type="InterPro" id="IPR012340">
    <property type="entry name" value="NA-bd_OB-fold"/>
</dbReference>
<sequence>MDLVVSGRPVFASEISSGATQYAGQTVRLTGVLLWYSARTQQALVADGADGVLVDTRLLGVGRFAEGHTYQVIGMVDTADAVADQVDGAQDAGDVGWAQGVVLRARVARPADGVDVEAYRRAVAAMRAAGVA</sequence>
<reference evidence="1" key="1">
    <citation type="submission" date="2022-07" db="EMBL/GenBank/DDBJ databases">
        <title>Phylogenomic reconstructions and comparative analyses of Kickxellomycotina fungi.</title>
        <authorList>
            <person name="Reynolds N.K."/>
            <person name="Stajich J.E."/>
            <person name="Barry K."/>
            <person name="Grigoriev I.V."/>
            <person name="Crous P."/>
            <person name="Smith M.E."/>
        </authorList>
    </citation>
    <scope>NUCLEOTIDE SEQUENCE</scope>
    <source>
        <strain evidence="1">BCRC 34489</strain>
    </source>
</reference>
<name>A0A9W8LN73_9FUNG</name>
<dbReference type="EMBL" id="JANBUM010000024">
    <property type="protein sequence ID" value="KAJ2787402.1"/>
    <property type="molecule type" value="Genomic_DNA"/>
</dbReference>
<dbReference type="Pfam" id="PF15490">
    <property type="entry name" value="Ten1_2"/>
    <property type="match status" value="1"/>
</dbReference>